<accession>A0AAE0ZPC2</accession>
<name>A0AAE0ZPC2_9GAST</name>
<gene>
    <name evidence="3" type="ORF">RRG08_016212</name>
</gene>
<feature type="coiled-coil region" evidence="1">
    <location>
        <begin position="107"/>
        <end position="149"/>
    </location>
</feature>
<dbReference type="AlphaFoldDB" id="A0AAE0ZPC2"/>
<keyword evidence="2" id="KW-1133">Transmembrane helix</keyword>
<feature type="transmembrane region" description="Helical" evidence="2">
    <location>
        <begin position="165"/>
        <end position="184"/>
    </location>
</feature>
<dbReference type="InterPro" id="IPR027417">
    <property type="entry name" value="P-loop_NTPase"/>
</dbReference>
<evidence type="ECO:0000256" key="1">
    <source>
        <dbReference type="SAM" id="Coils"/>
    </source>
</evidence>
<evidence type="ECO:0000256" key="2">
    <source>
        <dbReference type="SAM" id="Phobius"/>
    </source>
</evidence>
<reference evidence="3" key="1">
    <citation type="journal article" date="2023" name="G3 (Bethesda)">
        <title>A reference genome for the long-term kleptoplast-retaining sea slug Elysia crispata morphotype clarki.</title>
        <authorList>
            <person name="Eastman K.E."/>
            <person name="Pendleton A.L."/>
            <person name="Shaikh M.A."/>
            <person name="Suttiyut T."/>
            <person name="Ogas R."/>
            <person name="Tomko P."/>
            <person name="Gavelis G."/>
            <person name="Widhalm J.R."/>
            <person name="Wisecaver J.H."/>
        </authorList>
    </citation>
    <scope>NUCLEOTIDE SEQUENCE</scope>
    <source>
        <strain evidence="3">ECLA1</strain>
    </source>
</reference>
<keyword evidence="2" id="KW-0812">Transmembrane</keyword>
<dbReference type="Proteomes" id="UP001283361">
    <property type="component" value="Unassembled WGS sequence"/>
</dbReference>
<evidence type="ECO:0000313" key="3">
    <source>
        <dbReference type="EMBL" id="KAK3773109.1"/>
    </source>
</evidence>
<dbReference type="Gene3D" id="3.40.50.300">
    <property type="entry name" value="P-loop containing nucleotide triphosphate hydrolases"/>
    <property type="match status" value="1"/>
</dbReference>
<organism evidence="3 4">
    <name type="scientific">Elysia crispata</name>
    <name type="common">lettuce slug</name>
    <dbReference type="NCBI Taxonomy" id="231223"/>
    <lineage>
        <taxon>Eukaryota</taxon>
        <taxon>Metazoa</taxon>
        <taxon>Spiralia</taxon>
        <taxon>Lophotrochozoa</taxon>
        <taxon>Mollusca</taxon>
        <taxon>Gastropoda</taxon>
        <taxon>Heterobranchia</taxon>
        <taxon>Euthyneura</taxon>
        <taxon>Panpulmonata</taxon>
        <taxon>Sacoglossa</taxon>
        <taxon>Placobranchoidea</taxon>
        <taxon>Plakobranchidae</taxon>
        <taxon>Elysia</taxon>
    </lineage>
</organism>
<feature type="transmembrane region" description="Helical" evidence="2">
    <location>
        <begin position="221"/>
        <end position="242"/>
    </location>
</feature>
<protein>
    <submittedName>
        <fullName evidence="3">Uncharacterized protein</fullName>
    </submittedName>
</protein>
<keyword evidence="4" id="KW-1185">Reference proteome</keyword>
<dbReference type="EMBL" id="JAWDGP010003560">
    <property type="protein sequence ID" value="KAK3773109.1"/>
    <property type="molecule type" value="Genomic_DNA"/>
</dbReference>
<sequence length="290" mass="33025">MKYPFDVNKAITWLGDTADLIFVFFDPIGQALCKRTLNLVETLNEKHADRMRFYLSKADEAGHESDRQRVMMQIVQELCKRPGLNRTGFDMPTIYVPSMNQKGSRCANQIEEVCKEVEKTINQTIQNTLNSLERDCDQISQLVDDKLKEDSLQGSRNLRARFRGLCYGVVGLVLPLLLLATFLISTSHSTLAAILGDSLMITLDIYLGPLSTAWKRVPQKYTQHIMGGILVLALVMLLLARFSSRTVTTLTRKQKKKLNEISDFVQRTVKSKKQTLYQEYLQQSVAEQDL</sequence>
<keyword evidence="2" id="KW-0472">Membrane</keyword>
<evidence type="ECO:0000313" key="4">
    <source>
        <dbReference type="Proteomes" id="UP001283361"/>
    </source>
</evidence>
<proteinExistence type="predicted"/>
<keyword evidence="1" id="KW-0175">Coiled coil</keyword>
<comment type="caution">
    <text evidence="3">The sequence shown here is derived from an EMBL/GenBank/DDBJ whole genome shotgun (WGS) entry which is preliminary data.</text>
</comment>